<dbReference type="OrthoDB" id="7745874at2"/>
<dbReference type="EMBL" id="SLXU01000004">
    <property type="protein sequence ID" value="TCP61637.1"/>
    <property type="molecule type" value="Genomic_DNA"/>
</dbReference>
<dbReference type="RefSeq" id="WP_132950981.1">
    <property type="nucleotide sequence ID" value="NZ_SLXU01000004.1"/>
</dbReference>
<organism evidence="2 3">
    <name type="scientific">Rhodovulum bhavnagarense</name>
    <dbReference type="NCBI Taxonomy" id="992286"/>
    <lineage>
        <taxon>Bacteria</taxon>
        <taxon>Pseudomonadati</taxon>
        <taxon>Pseudomonadota</taxon>
        <taxon>Alphaproteobacteria</taxon>
        <taxon>Rhodobacterales</taxon>
        <taxon>Paracoccaceae</taxon>
        <taxon>Rhodovulum</taxon>
    </lineage>
</organism>
<evidence type="ECO:0000256" key="1">
    <source>
        <dbReference type="SAM" id="SignalP"/>
    </source>
</evidence>
<gene>
    <name evidence="2" type="ORF">EV663_10488</name>
</gene>
<protein>
    <submittedName>
        <fullName evidence="2">Uncharacterized protein</fullName>
    </submittedName>
</protein>
<evidence type="ECO:0000313" key="2">
    <source>
        <dbReference type="EMBL" id="TCP61637.1"/>
    </source>
</evidence>
<proteinExistence type="predicted"/>
<feature type="chain" id="PRO_5020329044" evidence="1">
    <location>
        <begin position="24"/>
        <end position="98"/>
    </location>
</feature>
<comment type="caution">
    <text evidence="2">The sequence shown here is derived from an EMBL/GenBank/DDBJ whole genome shotgun (WGS) entry which is preliminary data.</text>
</comment>
<accession>A0A4R2RHM1</accession>
<evidence type="ECO:0000313" key="3">
    <source>
        <dbReference type="Proteomes" id="UP000295050"/>
    </source>
</evidence>
<name>A0A4R2RHM1_9RHOB</name>
<sequence length="98" mass="10804">MSRLLTLVAAMFVPLALAGQAAAGCYADYKARQNNPLRLHYGVIELPDTACADRGTAAREIDYRIGRDGWQLLNVMSIFDSDGLADRRSSAGDYFLKY</sequence>
<keyword evidence="1" id="KW-0732">Signal</keyword>
<reference evidence="2 3" key="1">
    <citation type="submission" date="2019-03" db="EMBL/GenBank/DDBJ databases">
        <title>Genomic Encyclopedia of Type Strains, Phase IV (KMG-IV): sequencing the most valuable type-strain genomes for metagenomic binning, comparative biology and taxonomic classification.</title>
        <authorList>
            <person name="Goeker M."/>
        </authorList>
    </citation>
    <scope>NUCLEOTIDE SEQUENCE [LARGE SCALE GENOMIC DNA]</scope>
    <source>
        <strain evidence="2 3">DSM 24766</strain>
    </source>
</reference>
<dbReference type="AlphaFoldDB" id="A0A4R2RHM1"/>
<keyword evidence="3" id="KW-1185">Reference proteome</keyword>
<dbReference type="Proteomes" id="UP000295050">
    <property type="component" value="Unassembled WGS sequence"/>
</dbReference>
<dbReference type="PROSITE" id="PS51257">
    <property type="entry name" value="PROKAR_LIPOPROTEIN"/>
    <property type="match status" value="1"/>
</dbReference>
<feature type="signal peptide" evidence="1">
    <location>
        <begin position="1"/>
        <end position="23"/>
    </location>
</feature>